<evidence type="ECO:0000313" key="2">
    <source>
        <dbReference type="Proteomes" id="UP000020773"/>
    </source>
</evidence>
<dbReference type="EMBL" id="JGDB01000130">
    <property type="protein sequence ID" value="EXY90724.1"/>
    <property type="molecule type" value="Genomic_DNA"/>
</dbReference>
<organism evidence="1 2">
    <name type="scientific">Bacteroides fragilis str. 3998T(B)3</name>
    <dbReference type="NCBI Taxonomy" id="1339316"/>
    <lineage>
        <taxon>Bacteria</taxon>
        <taxon>Pseudomonadati</taxon>
        <taxon>Bacteroidota</taxon>
        <taxon>Bacteroidia</taxon>
        <taxon>Bacteroidales</taxon>
        <taxon>Bacteroidaceae</taxon>
        <taxon>Bacteroides</taxon>
    </lineage>
</organism>
<proteinExistence type="predicted"/>
<dbReference type="AlphaFoldDB" id="A0A015U200"/>
<reference evidence="1 2" key="1">
    <citation type="submission" date="2014-02" db="EMBL/GenBank/DDBJ databases">
        <authorList>
            <person name="Sears C."/>
            <person name="Carroll K."/>
            <person name="Sack B.R."/>
            <person name="Qadri F."/>
            <person name="Myers L.L."/>
            <person name="Chung G.-T."/>
            <person name="Escheverria P."/>
            <person name="Fraser C.M."/>
            <person name="Sadzewicz L."/>
            <person name="Shefchek K.A."/>
            <person name="Tallon L."/>
            <person name="Das S.P."/>
            <person name="Daugherty S."/>
            <person name="Mongodin E.F."/>
        </authorList>
    </citation>
    <scope>NUCLEOTIDE SEQUENCE [LARGE SCALE GENOMIC DNA]</scope>
    <source>
        <strain evidence="2">3998T(B)3</strain>
    </source>
</reference>
<dbReference type="Proteomes" id="UP000020773">
    <property type="component" value="Unassembled WGS sequence"/>
</dbReference>
<gene>
    <name evidence="1" type="ORF">M125_2576</name>
</gene>
<protein>
    <submittedName>
        <fullName evidence="1">Uncharacterized protein</fullName>
    </submittedName>
</protein>
<sequence length="41" mass="4712">MYGLCCPLRAVPQVNPKRICQVHLRLKNRKNLSNLSGMKKC</sequence>
<accession>A0A015U200</accession>
<evidence type="ECO:0000313" key="1">
    <source>
        <dbReference type="EMBL" id="EXY90724.1"/>
    </source>
</evidence>
<comment type="caution">
    <text evidence="1">The sequence shown here is derived from an EMBL/GenBank/DDBJ whole genome shotgun (WGS) entry which is preliminary data.</text>
</comment>
<name>A0A015U200_BACFG</name>